<protein>
    <submittedName>
        <fullName evidence="1">Uncharacterized protein</fullName>
    </submittedName>
</protein>
<evidence type="ECO:0000313" key="1">
    <source>
        <dbReference type="EMBL" id="GFT60828.1"/>
    </source>
</evidence>
<gene>
    <name evidence="1" type="ORF">NPIL_336341</name>
</gene>
<dbReference type="Proteomes" id="UP000887013">
    <property type="component" value="Unassembled WGS sequence"/>
</dbReference>
<dbReference type="EMBL" id="BMAW01114219">
    <property type="protein sequence ID" value="GFT60828.1"/>
    <property type="molecule type" value="Genomic_DNA"/>
</dbReference>
<name>A0A8X6PCY1_NEPPI</name>
<evidence type="ECO:0000313" key="2">
    <source>
        <dbReference type="Proteomes" id="UP000887013"/>
    </source>
</evidence>
<comment type="caution">
    <text evidence="1">The sequence shown here is derived from an EMBL/GenBank/DDBJ whole genome shotgun (WGS) entry which is preliminary data.</text>
</comment>
<reference evidence="1" key="1">
    <citation type="submission" date="2020-08" db="EMBL/GenBank/DDBJ databases">
        <title>Multicomponent nature underlies the extraordinary mechanical properties of spider dragline silk.</title>
        <authorList>
            <person name="Kono N."/>
            <person name="Nakamura H."/>
            <person name="Mori M."/>
            <person name="Yoshida Y."/>
            <person name="Ohtoshi R."/>
            <person name="Malay A.D."/>
            <person name="Moran D.A.P."/>
            <person name="Tomita M."/>
            <person name="Numata K."/>
            <person name="Arakawa K."/>
        </authorList>
    </citation>
    <scope>NUCLEOTIDE SEQUENCE</scope>
</reference>
<proteinExistence type="predicted"/>
<sequence>MQKMWTAFETLSCNVDLLLLKDNFPTERPREGTVYVLDGEKFYCLFSLWLVEQHYPCQEISLSFWLEANKYDIYLCPPRKGQFLKPISLQNDCPKTLLKISLTIRTSLSYQLLHQDTINGLNLHLVLHEEASAHIIFQFAFSRALLVSTKYVSFSEEITLDLPLLAMNLRKD</sequence>
<accession>A0A8X6PCY1</accession>
<dbReference type="AlphaFoldDB" id="A0A8X6PCY1"/>
<organism evidence="1 2">
    <name type="scientific">Nephila pilipes</name>
    <name type="common">Giant wood spider</name>
    <name type="synonym">Nephila maculata</name>
    <dbReference type="NCBI Taxonomy" id="299642"/>
    <lineage>
        <taxon>Eukaryota</taxon>
        <taxon>Metazoa</taxon>
        <taxon>Ecdysozoa</taxon>
        <taxon>Arthropoda</taxon>
        <taxon>Chelicerata</taxon>
        <taxon>Arachnida</taxon>
        <taxon>Araneae</taxon>
        <taxon>Araneomorphae</taxon>
        <taxon>Entelegynae</taxon>
        <taxon>Araneoidea</taxon>
        <taxon>Nephilidae</taxon>
        <taxon>Nephila</taxon>
    </lineage>
</organism>
<keyword evidence="2" id="KW-1185">Reference proteome</keyword>